<dbReference type="OrthoDB" id="7812065at2"/>
<dbReference type="Proteomes" id="UP000245839">
    <property type="component" value="Unassembled WGS sequence"/>
</dbReference>
<sequence length="443" mass="48091">MSLSETALRGPGPGLFDRLVVVNPAILFMAFLPLQWIEVTRLGGFDIVLPYLAVLLAFAVIAVSDAHASRFVGLTREATPFLLPYVFYLLIIMVALKGSPAQGIPIRQVFFIGSGIAFGAMLIAGRDVGRVLRLSGLAAPVVFVVTTEIIARGLGTSWVEALTRFFTAGDLEFLTYSFFRDIFNAQFETDDLVITAAQKNAVAVALLIAMQLFAAGRVPGERDRPGLLILGVFLVLLLMLNARSVLLAAMVSLLLAALIGALRARRIGLFSAFAMAFATISGIVALAIIATSDSAIVETLRDRFTFSDHSTDARLGQYSWAMSRINDSLLLGSGYAELHGQPVHNLFLGAFMHSGLLAFLLVVAAYLSLFTFWLVFCARIVTRPGFWTLPIRPEWVAVLPLLPMFRVWVAGGAGHPALGEWMAIMAFAALLALNRWTSLRRQG</sequence>
<feature type="transmembrane region" description="Helical" evidence="1">
    <location>
        <begin position="356"/>
        <end position="381"/>
    </location>
</feature>
<reference evidence="2 4" key="3">
    <citation type="submission" date="2018-03" db="EMBL/GenBank/DDBJ databases">
        <title>Genomic Encyclopedia of Archaeal and Bacterial Type Strains, Phase II (KMG-II): from individual species to whole genera.</title>
        <authorList>
            <person name="Goeker M."/>
        </authorList>
    </citation>
    <scope>NUCLEOTIDE SEQUENCE [LARGE SCALE GENOMIC DNA]</scope>
    <source>
        <strain evidence="2 4">DSM 25227</strain>
    </source>
</reference>
<gene>
    <name evidence="2" type="ORF">BCF38_106161</name>
    <name evidence="3" type="ORF">SAMN05421539_106161</name>
</gene>
<dbReference type="RefSeq" id="WP_146204863.1">
    <property type="nucleotide sequence ID" value="NZ_QGDJ01000006.1"/>
</dbReference>
<name>A0A2Y9B020_9RHOB</name>
<feature type="transmembrane region" description="Helical" evidence="1">
    <location>
        <begin position="108"/>
        <end position="125"/>
    </location>
</feature>
<evidence type="ECO:0000256" key="1">
    <source>
        <dbReference type="SAM" id="Phobius"/>
    </source>
</evidence>
<evidence type="ECO:0008006" key="6">
    <source>
        <dbReference type="Google" id="ProtNLM"/>
    </source>
</evidence>
<keyword evidence="4" id="KW-1185">Reference proteome</keyword>
<organism evidence="3 5">
    <name type="scientific">Jannaschia seohaensis</name>
    <dbReference type="NCBI Taxonomy" id="475081"/>
    <lineage>
        <taxon>Bacteria</taxon>
        <taxon>Pseudomonadati</taxon>
        <taxon>Pseudomonadota</taxon>
        <taxon>Alphaproteobacteria</taxon>
        <taxon>Rhodobacterales</taxon>
        <taxon>Roseobacteraceae</taxon>
        <taxon>Jannaschia</taxon>
    </lineage>
</organism>
<dbReference type="EMBL" id="QGDJ01000006">
    <property type="protein sequence ID" value="PWJ17550.1"/>
    <property type="molecule type" value="Genomic_DNA"/>
</dbReference>
<dbReference type="EMBL" id="UETC01000006">
    <property type="protein sequence ID" value="SSA47699.1"/>
    <property type="molecule type" value="Genomic_DNA"/>
</dbReference>
<accession>A0A2Y9B020</accession>
<evidence type="ECO:0000313" key="3">
    <source>
        <dbReference type="EMBL" id="SSA47699.1"/>
    </source>
</evidence>
<feature type="transmembrane region" description="Helical" evidence="1">
    <location>
        <begin position="226"/>
        <end position="255"/>
    </location>
</feature>
<feature type="transmembrane region" description="Helical" evidence="1">
    <location>
        <begin position="49"/>
        <end position="66"/>
    </location>
</feature>
<feature type="transmembrane region" description="Helical" evidence="1">
    <location>
        <begin position="417"/>
        <end position="436"/>
    </location>
</feature>
<feature type="transmembrane region" description="Helical" evidence="1">
    <location>
        <begin position="78"/>
        <end position="96"/>
    </location>
</feature>
<feature type="transmembrane region" description="Helical" evidence="1">
    <location>
        <begin position="267"/>
        <end position="290"/>
    </location>
</feature>
<reference evidence="3" key="2">
    <citation type="submission" date="2016-10" db="EMBL/GenBank/DDBJ databases">
        <authorList>
            <person name="Cai Z."/>
        </authorList>
    </citation>
    <scope>NUCLEOTIDE SEQUENCE [LARGE SCALE GENOMIC DNA]</scope>
    <source>
        <strain evidence="3">DSM 25227</strain>
    </source>
</reference>
<keyword evidence="1" id="KW-1133">Transmembrane helix</keyword>
<evidence type="ECO:0000313" key="4">
    <source>
        <dbReference type="Proteomes" id="UP000245839"/>
    </source>
</evidence>
<feature type="transmembrane region" description="Helical" evidence="1">
    <location>
        <begin position="20"/>
        <end position="37"/>
    </location>
</feature>
<feature type="transmembrane region" description="Helical" evidence="1">
    <location>
        <begin position="393"/>
        <end position="411"/>
    </location>
</feature>
<protein>
    <recommendedName>
        <fullName evidence="6">O-antigen ligase</fullName>
    </recommendedName>
</protein>
<keyword evidence="1" id="KW-0812">Transmembrane</keyword>
<dbReference type="AlphaFoldDB" id="A0A2Y9B020"/>
<proteinExistence type="predicted"/>
<feature type="transmembrane region" description="Helical" evidence="1">
    <location>
        <begin position="201"/>
        <end position="220"/>
    </location>
</feature>
<dbReference type="Proteomes" id="UP000251571">
    <property type="component" value="Unassembled WGS sequence"/>
</dbReference>
<evidence type="ECO:0000313" key="2">
    <source>
        <dbReference type="EMBL" id="PWJ17550.1"/>
    </source>
</evidence>
<evidence type="ECO:0000313" key="5">
    <source>
        <dbReference type="Proteomes" id="UP000251571"/>
    </source>
</evidence>
<reference evidence="5" key="1">
    <citation type="submission" date="2016-10" db="EMBL/GenBank/DDBJ databases">
        <authorList>
            <person name="Varghese N."/>
            <person name="Submissions S."/>
        </authorList>
    </citation>
    <scope>NUCLEOTIDE SEQUENCE [LARGE SCALE GENOMIC DNA]</scope>
    <source>
        <strain evidence="5">DSM 25227</strain>
    </source>
</reference>
<keyword evidence="1" id="KW-0472">Membrane</keyword>